<keyword evidence="1" id="KW-0560">Oxidoreductase</keyword>
<dbReference type="SUPFAM" id="SSF51735">
    <property type="entry name" value="NAD(P)-binding Rossmann-fold domains"/>
    <property type="match status" value="1"/>
</dbReference>
<dbReference type="CDD" id="cd05300">
    <property type="entry name" value="2-Hacid_dh_1"/>
    <property type="match status" value="1"/>
</dbReference>
<dbReference type="PANTHER" id="PTHR43333">
    <property type="entry name" value="2-HACID_DH_C DOMAIN-CONTAINING PROTEIN"/>
    <property type="match status" value="1"/>
</dbReference>
<evidence type="ECO:0000313" key="5">
    <source>
        <dbReference type="Proteomes" id="UP000298050"/>
    </source>
</evidence>
<sequence>MPKPVQAIIDARSLDTADTPLREIPGWAPRKVVVMAPGSIAAAVPDFRAGFTAAAGDLELVFDAQMGADPGVLAGADAVIGLCTPEVFAAAGDSLFWLHSYSVGVDRCLGLDDAVFAGKVFSNSKRLSAPAIAEHAIAMLLSLARGLPDYHAAQLRGAWEREIAEREHFGELAGKTLLVAGLGGIGTEVASRAHGLGMRVIATRNSSREGPDYVDYVGLADELDTLAAEADVVVNALPLTDSTQGLFDKEFFGKLRGRTIFISVGRGATTVTADLVHALENGQLYAAGLDVTDPEPLPQDHPLWHLPRLIVTPHIAATGGDSLRRSVAIAQENLRRYAAGEALLNPVDMVRGY</sequence>
<keyword evidence="5" id="KW-1185">Reference proteome</keyword>
<dbReference type="InterPro" id="IPR036291">
    <property type="entry name" value="NAD(P)-bd_dom_sf"/>
</dbReference>
<accession>A0A4Z0M5S0</accession>
<name>A0A4Z0M5S0_9GAMM</name>
<protein>
    <submittedName>
        <fullName evidence="4">D-2-hydroxyacid dehydrogenase</fullName>
    </submittedName>
</protein>
<dbReference type="OrthoDB" id="9787219at2"/>
<evidence type="ECO:0000256" key="1">
    <source>
        <dbReference type="ARBA" id="ARBA00023002"/>
    </source>
</evidence>
<dbReference type="GO" id="GO:0051287">
    <property type="term" value="F:NAD binding"/>
    <property type="evidence" value="ECO:0007669"/>
    <property type="project" value="InterPro"/>
</dbReference>
<dbReference type="PANTHER" id="PTHR43333:SF1">
    <property type="entry name" value="D-ISOMER SPECIFIC 2-HYDROXYACID DEHYDROGENASE NAD-BINDING DOMAIN-CONTAINING PROTEIN"/>
    <property type="match status" value="1"/>
</dbReference>
<evidence type="ECO:0000256" key="2">
    <source>
        <dbReference type="ARBA" id="ARBA00023027"/>
    </source>
</evidence>
<dbReference type="Pfam" id="PF02826">
    <property type="entry name" value="2-Hacid_dh_C"/>
    <property type="match status" value="1"/>
</dbReference>
<proteinExistence type="predicted"/>
<dbReference type="GO" id="GO:0016491">
    <property type="term" value="F:oxidoreductase activity"/>
    <property type="evidence" value="ECO:0007669"/>
    <property type="project" value="UniProtKB-KW"/>
</dbReference>
<dbReference type="SUPFAM" id="SSF52283">
    <property type="entry name" value="Formate/glycerate dehydrogenase catalytic domain-like"/>
    <property type="match status" value="1"/>
</dbReference>
<organism evidence="4 5">
    <name type="scientific">Mangrovimicrobium sediminis</name>
    <dbReference type="NCBI Taxonomy" id="2562682"/>
    <lineage>
        <taxon>Bacteria</taxon>
        <taxon>Pseudomonadati</taxon>
        <taxon>Pseudomonadota</taxon>
        <taxon>Gammaproteobacteria</taxon>
        <taxon>Cellvibrionales</taxon>
        <taxon>Halieaceae</taxon>
        <taxon>Mangrovimicrobium</taxon>
    </lineage>
</organism>
<gene>
    <name evidence="4" type="ORF">E4634_05825</name>
</gene>
<dbReference type="Gene3D" id="3.40.50.720">
    <property type="entry name" value="NAD(P)-binding Rossmann-like Domain"/>
    <property type="match status" value="2"/>
</dbReference>
<dbReference type="RefSeq" id="WP_135441749.1">
    <property type="nucleotide sequence ID" value="NZ_SRLE01000005.1"/>
</dbReference>
<keyword evidence="2" id="KW-0520">NAD</keyword>
<reference evidence="4 5" key="1">
    <citation type="submission" date="2019-04" db="EMBL/GenBank/DDBJ databases">
        <title>Taxonomy of novel Haliea sp. from mangrove soil of West Coast of India.</title>
        <authorList>
            <person name="Verma A."/>
            <person name="Kumar P."/>
            <person name="Krishnamurthi S."/>
        </authorList>
    </citation>
    <scope>NUCLEOTIDE SEQUENCE [LARGE SCALE GENOMIC DNA]</scope>
    <source>
        <strain evidence="4 5">SAOS-164</strain>
    </source>
</reference>
<dbReference type="InterPro" id="IPR006140">
    <property type="entry name" value="D-isomer_DH_NAD-bd"/>
</dbReference>
<evidence type="ECO:0000313" key="4">
    <source>
        <dbReference type="EMBL" id="TGD74718.1"/>
    </source>
</evidence>
<evidence type="ECO:0000259" key="3">
    <source>
        <dbReference type="Pfam" id="PF02826"/>
    </source>
</evidence>
<dbReference type="Proteomes" id="UP000298050">
    <property type="component" value="Unassembled WGS sequence"/>
</dbReference>
<comment type="caution">
    <text evidence="4">The sequence shown here is derived from an EMBL/GenBank/DDBJ whole genome shotgun (WGS) entry which is preliminary data.</text>
</comment>
<dbReference type="AlphaFoldDB" id="A0A4Z0M5S0"/>
<feature type="domain" description="D-isomer specific 2-hydroxyacid dehydrogenase NAD-binding" evidence="3">
    <location>
        <begin position="137"/>
        <end position="316"/>
    </location>
</feature>
<dbReference type="EMBL" id="SRLE01000005">
    <property type="protein sequence ID" value="TGD74718.1"/>
    <property type="molecule type" value="Genomic_DNA"/>
</dbReference>